<dbReference type="PANTHER" id="PTHR28083">
    <property type="entry name" value="GOOD FOR FULL DBP5 ACTIVITY PROTEIN 2"/>
    <property type="match status" value="1"/>
</dbReference>
<feature type="domain" description="Gfd2/YDR514C-like C-terminal" evidence="2">
    <location>
        <begin position="105"/>
        <end position="287"/>
    </location>
</feature>
<organism evidence="3 4">
    <name type="scientific">Xylaria multiplex</name>
    <dbReference type="NCBI Taxonomy" id="323545"/>
    <lineage>
        <taxon>Eukaryota</taxon>
        <taxon>Fungi</taxon>
        <taxon>Dikarya</taxon>
        <taxon>Ascomycota</taxon>
        <taxon>Pezizomycotina</taxon>
        <taxon>Sordariomycetes</taxon>
        <taxon>Xylariomycetidae</taxon>
        <taxon>Xylariales</taxon>
        <taxon>Xylariaceae</taxon>
        <taxon>Xylaria</taxon>
    </lineage>
</organism>
<dbReference type="InterPro" id="IPR040151">
    <property type="entry name" value="Gfd2/YDR514C-like"/>
</dbReference>
<accession>A0A7C8J6T2</accession>
<dbReference type="Gene3D" id="3.30.420.10">
    <property type="entry name" value="Ribonuclease H-like superfamily/Ribonuclease H"/>
    <property type="match status" value="1"/>
</dbReference>
<evidence type="ECO:0000256" key="1">
    <source>
        <dbReference type="SAM" id="MobiDB-lite"/>
    </source>
</evidence>
<dbReference type="Proteomes" id="UP000481858">
    <property type="component" value="Unassembled WGS sequence"/>
</dbReference>
<dbReference type="OrthoDB" id="5953249at2759"/>
<dbReference type="InterPro" id="IPR048519">
    <property type="entry name" value="Gfd2/YDR514C-like_C"/>
</dbReference>
<feature type="compositionally biased region" description="Basic residues" evidence="1">
    <location>
        <begin position="38"/>
        <end position="54"/>
    </location>
</feature>
<sequence length="345" mass="39127">MESNARQCWDPQDSDDDINISMLSKTPTLIQPPCKSKADKKRKKLEATKKKRLQKNKDSGRMLKRVQRYLGLRQATSSMSSSSLVTASWDVLKPAPFKPRESVRFVCVDIEAYEKEARMVTEIGLAVLDTEDLVDMCPGEKGENWFSQVRAYHFRIEERRYIVNSEYVQGCPEAFDFGESQVIPIKDINQAVGRVIGDENSEDERPIIIVGHDIKQDLKYLTMIGYNSWGVPQIVDEVDTKDMFRRMERGLNGRGLAQICAELGILGRNYHNAGNDAVYTLRAMITMAVKRTMEGSDRNEESFTPGTDEWTDGDMDDGGCPKRSAPPAKPDHVLQSKDGRHNVKW</sequence>
<dbReference type="InParanoid" id="A0A7C8J6T2"/>
<dbReference type="AlphaFoldDB" id="A0A7C8J6T2"/>
<name>A0A7C8J6T2_9PEZI</name>
<dbReference type="InterPro" id="IPR036397">
    <property type="entry name" value="RNaseH_sf"/>
</dbReference>
<comment type="caution">
    <text evidence="3">The sequence shown here is derived from an EMBL/GenBank/DDBJ whole genome shotgun (WGS) entry which is preliminary data.</text>
</comment>
<dbReference type="EMBL" id="WUBL01000008">
    <property type="protein sequence ID" value="KAF2972099.1"/>
    <property type="molecule type" value="Genomic_DNA"/>
</dbReference>
<dbReference type="PANTHER" id="PTHR28083:SF1">
    <property type="entry name" value="GOOD FOR FULL DBP5 ACTIVITY PROTEIN 2"/>
    <property type="match status" value="1"/>
</dbReference>
<dbReference type="GO" id="GO:0003676">
    <property type="term" value="F:nucleic acid binding"/>
    <property type="evidence" value="ECO:0007669"/>
    <property type="project" value="InterPro"/>
</dbReference>
<protein>
    <recommendedName>
        <fullName evidence="2">Gfd2/YDR514C-like C-terminal domain-containing protein</fullName>
    </recommendedName>
</protein>
<keyword evidence="4" id="KW-1185">Reference proteome</keyword>
<proteinExistence type="predicted"/>
<reference evidence="3 4" key="1">
    <citation type="submission" date="2019-12" db="EMBL/GenBank/DDBJ databases">
        <title>Draft genome sequence of the ascomycete Xylaria multiplex DSM 110363.</title>
        <authorList>
            <person name="Buettner E."/>
            <person name="Kellner H."/>
        </authorList>
    </citation>
    <scope>NUCLEOTIDE SEQUENCE [LARGE SCALE GENOMIC DNA]</scope>
    <source>
        <strain evidence="3 4">DSM 110363</strain>
    </source>
</reference>
<dbReference type="Pfam" id="PF21762">
    <property type="entry name" value="DEDDh_C"/>
    <property type="match status" value="1"/>
</dbReference>
<dbReference type="SUPFAM" id="SSF53098">
    <property type="entry name" value="Ribonuclease H-like"/>
    <property type="match status" value="1"/>
</dbReference>
<feature type="region of interest" description="Disordered" evidence="1">
    <location>
        <begin position="293"/>
        <end position="345"/>
    </location>
</feature>
<gene>
    <name evidence="3" type="ORF">GQX73_g1479</name>
</gene>
<feature type="compositionally biased region" description="Basic and acidic residues" evidence="1">
    <location>
        <begin position="329"/>
        <end position="345"/>
    </location>
</feature>
<feature type="region of interest" description="Disordered" evidence="1">
    <location>
        <begin position="1"/>
        <end position="58"/>
    </location>
</feature>
<evidence type="ECO:0000259" key="2">
    <source>
        <dbReference type="Pfam" id="PF21762"/>
    </source>
</evidence>
<evidence type="ECO:0000313" key="4">
    <source>
        <dbReference type="Proteomes" id="UP000481858"/>
    </source>
</evidence>
<dbReference type="GO" id="GO:0005634">
    <property type="term" value="C:nucleus"/>
    <property type="evidence" value="ECO:0007669"/>
    <property type="project" value="TreeGrafter"/>
</dbReference>
<dbReference type="InterPro" id="IPR012337">
    <property type="entry name" value="RNaseH-like_sf"/>
</dbReference>
<evidence type="ECO:0000313" key="3">
    <source>
        <dbReference type="EMBL" id="KAF2972099.1"/>
    </source>
</evidence>